<feature type="compositionally biased region" description="Acidic residues" evidence="1">
    <location>
        <begin position="541"/>
        <end position="559"/>
    </location>
</feature>
<organism evidence="2 3">
    <name type="scientific">Diaporthe helianthi</name>
    <dbReference type="NCBI Taxonomy" id="158607"/>
    <lineage>
        <taxon>Eukaryota</taxon>
        <taxon>Fungi</taxon>
        <taxon>Dikarya</taxon>
        <taxon>Ascomycota</taxon>
        <taxon>Pezizomycotina</taxon>
        <taxon>Sordariomycetes</taxon>
        <taxon>Sordariomycetidae</taxon>
        <taxon>Diaporthales</taxon>
        <taxon>Diaporthaceae</taxon>
        <taxon>Diaporthe</taxon>
    </lineage>
</organism>
<feature type="compositionally biased region" description="Polar residues" evidence="1">
    <location>
        <begin position="515"/>
        <end position="531"/>
    </location>
</feature>
<reference evidence="2" key="1">
    <citation type="submission" date="2017-09" db="EMBL/GenBank/DDBJ databases">
        <title>Polyketide synthases of a Diaporthe helianthi virulent isolate.</title>
        <authorList>
            <person name="Baroncelli R."/>
        </authorList>
    </citation>
    <scope>NUCLEOTIDE SEQUENCE [LARGE SCALE GENOMIC DNA]</scope>
    <source>
        <strain evidence="2">7/96</strain>
    </source>
</reference>
<evidence type="ECO:0000313" key="3">
    <source>
        <dbReference type="Proteomes" id="UP000094444"/>
    </source>
</evidence>
<proteinExistence type="predicted"/>
<feature type="compositionally biased region" description="Basic and acidic residues" evidence="1">
    <location>
        <begin position="560"/>
        <end position="577"/>
    </location>
</feature>
<accession>A0A2P5HIJ1</accession>
<dbReference type="InParanoid" id="A0A2P5HIJ1"/>
<name>A0A2P5HIJ1_DIAHE</name>
<feature type="region of interest" description="Disordered" evidence="1">
    <location>
        <begin position="482"/>
        <end position="579"/>
    </location>
</feature>
<protein>
    <submittedName>
        <fullName evidence="2">Uncharacterized protein</fullName>
    </submittedName>
</protein>
<dbReference type="EMBL" id="MAVT02001823">
    <property type="protein sequence ID" value="POS70068.1"/>
    <property type="molecule type" value="Genomic_DNA"/>
</dbReference>
<sequence>MDHRNEVCETSNIRGVLAGGATNTPTPSDRELRAVRRGMGIPVSTSSSREFLTQGRQSKRKIDSDTGSEEDSCSDGYTTSEDEYSSSDDRQLPIQRSVAATAIPRRANNIILLHDSRFSPDRTDMRLWHELRYVRSLWSREEEEKLRNDCLAITDGHMLNSVSNSVLWTAAFDRFGVPLSDVFTYGLRPHPGNLRFPRKKFLGPQFCDHLAAIMVHPIFKGDVASLRYVLQLVVRMRVGIHVPPMGTMPDMDDADLDDVKFLAHTLLLEEETPESRLLVHSDAYLFISQQHGPRFHPDMVMLKDLLTATFSKEGYASTAPRDDAPHSASLFYLQLWDLKFLLGVLNGLSVGSSYLPAERYKTWWLCDTYKIQQYIANKLDSLIQQWFITDERNYRIRKKLKEQDSDTRLYDIPEEDFNPAYARSQYVTRQMRAVFEGDYLEALCPPDPPVGQGGESPVGEVPTAAASFAEGSVAEGLSVRDQELGSDTDATQSPRATNSTHSRRDSPAMSIGGDDSSSTIEVLTLGEQQASPEAEIKLEAEGDSDDETEYESSGEDGEGYNEHPTDHGDSKYQERSRQTALATVLHRDTSPVAAYLPHIIDEIS</sequence>
<feature type="region of interest" description="Disordered" evidence="1">
    <location>
        <begin position="16"/>
        <end position="93"/>
    </location>
</feature>
<evidence type="ECO:0000313" key="2">
    <source>
        <dbReference type="EMBL" id="POS70068.1"/>
    </source>
</evidence>
<dbReference type="AlphaFoldDB" id="A0A2P5HIJ1"/>
<evidence type="ECO:0000256" key="1">
    <source>
        <dbReference type="SAM" id="MobiDB-lite"/>
    </source>
</evidence>
<comment type="caution">
    <text evidence="2">The sequence shown here is derived from an EMBL/GenBank/DDBJ whole genome shotgun (WGS) entry which is preliminary data.</text>
</comment>
<dbReference type="OrthoDB" id="5245117at2759"/>
<feature type="compositionally biased region" description="Polar residues" evidence="1">
    <location>
        <begin position="488"/>
        <end position="500"/>
    </location>
</feature>
<dbReference type="Proteomes" id="UP000094444">
    <property type="component" value="Unassembled WGS sequence"/>
</dbReference>
<keyword evidence="3" id="KW-1185">Reference proteome</keyword>
<feature type="compositionally biased region" description="Polar residues" evidence="1">
    <location>
        <begin position="43"/>
        <end position="56"/>
    </location>
</feature>
<gene>
    <name evidence="2" type="ORF">DHEL01_v211535</name>
</gene>